<evidence type="ECO:0000313" key="4">
    <source>
        <dbReference type="Proteomes" id="UP000663832"/>
    </source>
</evidence>
<dbReference type="EMBL" id="CAJNOM010003789">
    <property type="protein sequence ID" value="CAF1649354.1"/>
    <property type="molecule type" value="Genomic_DNA"/>
</dbReference>
<evidence type="ECO:0000256" key="1">
    <source>
        <dbReference type="SAM" id="Phobius"/>
    </source>
</evidence>
<evidence type="ECO:0000313" key="2">
    <source>
        <dbReference type="EMBL" id="CAF1518178.1"/>
    </source>
</evidence>
<evidence type="ECO:0000313" key="3">
    <source>
        <dbReference type="EMBL" id="CAF1649354.1"/>
    </source>
</evidence>
<dbReference type="OrthoDB" id="272681at2759"/>
<dbReference type="EMBL" id="CAJNOI010003434">
    <property type="protein sequence ID" value="CAF1518178.1"/>
    <property type="molecule type" value="Genomic_DNA"/>
</dbReference>
<keyword evidence="1" id="KW-0472">Membrane</keyword>
<dbReference type="InterPro" id="IPR027417">
    <property type="entry name" value="P-loop_NTPase"/>
</dbReference>
<dbReference type="Pfam" id="PF17784">
    <property type="entry name" value="Sulfotransfer_4"/>
    <property type="match status" value="1"/>
</dbReference>
<name>A0A815UMR7_9BILA</name>
<comment type="caution">
    <text evidence="2">The sequence shown here is derived from an EMBL/GenBank/DDBJ whole genome shotgun (WGS) entry which is preliminary data.</text>
</comment>
<feature type="transmembrane region" description="Helical" evidence="1">
    <location>
        <begin position="247"/>
        <end position="269"/>
    </location>
</feature>
<dbReference type="PANTHER" id="PTHR36978">
    <property type="entry name" value="P-LOOP CONTAINING NUCLEOTIDE TRIPHOSPHATE HYDROLASE"/>
    <property type="match status" value="1"/>
</dbReference>
<proteinExistence type="predicted"/>
<gene>
    <name evidence="2" type="ORF">BJG266_LOCUS44121</name>
    <name evidence="3" type="ORF">QVE165_LOCUS61066</name>
</gene>
<dbReference type="SUPFAM" id="SSF52540">
    <property type="entry name" value="P-loop containing nucleoside triphosphate hydrolases"/>
    <property type="match status" value="1"/>
</dbReference>
<dbReference type="AlphaFoldDB" id="A0A815UMR7"/>
<dbReference type="PANTHER" id="PTHR36978:SF4">
    <property type="entry name" value="P-LOOP CONTAINING NUCLEOSIDE TRIPHOSPHATE HYDROLASE PROTEIN"/>
    <property type="match status" value="1"/>
</dbReference>
<keyword evidence="4" id="KW-1185">Reference proteome</keyword>
<dbReference type="Proteomes" id="UP000663832">
    <property type="component" value="Unassembled WGS sequence"/>
</dbReference>
<accession>A0A815UMR7</accession>
<evidence type="ECO:0008006" key="6">
    <source>
        <dbReference type="Google" id="ProtNLM"/>
    </source>
</evidence>
<evidence type="ECO:0000313" key="5">
    <source>
        <dbReference type="Proteomes" id="UP000663877"/>
    </source>
</evidence>
<dbReference type="InterPro" id="IPR040632">
    <property type="entry name" value="Sulfotransfer_4"/>
</dbReference>
<organism evidence="2 5">
    <name type="scientific">Adineta steineri</name>
    <dbReference type="NCBI Taxonomy" id="433720"/>
    <lineage>
        <taxon>Eukaryota</taxon>
        <taxon>Metazoa</taxon>
        <taxon>Spiralia</taxon>
        <taxon>Gnathifera</taxon>
        <taxon>Rotifera</taxon>
        <taxon>Eurotatoria</taxon>
        <taxon>Bdelloidea</taxon>
        <taxon>Adinetida</taxon>
        <taxon>Adinetidae</taxon>
        <taxon>Adineta</taxon>
    </lineage>
</organism>
<keyword evidence="1" id="KW-0812">Transmembrane</keyword>
<keyword evidence="1" id="KW-1133">Transmembrane helix</keyword>
<protein>
    <recommendedName>
        <fullName evidence="6">P-loop containing nucleoside triphosphate hydrolase protein</fullName>
    </recommendedName>
</protein>
<dbReference type="Proteomes" id="UP000663877">
    <property type="component" value="Unassembled WGS sequence"/>
</dbReference>
<dbReference type="Gene3D" id="3.40.50.300">
    <property type="entry name" value="P-loop containing nucleotide triphosphate hydrolases"/>
    <property type="match status" value="1"/>
</dbReference>
<reference evidence="2" key="1">
    <citation type="submission" date="2021-02" db="EMBL/GenBank/DDBJ databases">
        <authorList>
            <person name="Nowell W R."/>
        </authorList>
    </citation>
    <scope>NUCLEOTIDE SEQUENCE</scope>
</reference>
<sequence length="271" mass="31474">MSSSSTTDSGKMKTDQKNTSSTIKVIGAGFGRTGTTSLKVALNMLGFKCYHMQETGKHPTHNELWIDAYEGKLTDYDLIFKDGKKLKNDPYIATCDWPSTAIWEQLIEKYPDAKVILTVRDAEGWYKSMRNTVYRVPTEFSNSYFLPGAFRRMINMHTKLVWAGTFQNRFEDKDYAINVYNQHNERVKKLVPKEKLFVLDVTKGEGRWKELCEFLEVEEPSENIPFPRVNDTKEMEEKLKKLNRIRWTMMLTGPSVLVAVVACLMYFFLRK</sequence>